<name>A0A9X8R0L6_9ACTN</name>
<feature type="non-terminal residue" evidence="2">
    <location>
        <position position="1"/>
    </location>
</feature>
<organism evidence="2 3">
    <name type="scientific">Streptomyces yunnanensis</name>
    <dbReference type="NCBI Taxonomy" id="156453"/>
    <lineage>
        <taxon>Bacteria</taxon>
        <taxon>Bacillati</taxon>
        <taxon>Actinomycetota</taxon>
        <taxon>Actinomycetes</taxon>
        <taxon>Kitasatosporales</taxon>
        <taxon>Streptomycetaceae</taxon>
        <taxon>Streptomyces</taxon>
    </lineage>
</organism>
<evidence type="ECO:0000313" key="2">
    <source>
        <dbReference type="EMBL" id="SHN36449.1"/>
    </source>
</evidence>
<feature type="region of interest" description="Disordered" evidence="1">
    <location>
        <begin position="114"/>
        <end position="184"/>
    </location>
</feature>
<protein>
    <recommendedName>
        <fullName evidence="4">CHAP domain-containing protein</fullName>
    </recommendedName>
</protein>
<feature type="compositionally biased region" description="Pro residues" evidence="1">
    <location>
        <begin position="123"/>
        <end position="136"/>
    </location>
</feature>
<feature type="compositionally biased region" description="Low complexity" evidence="1">
    <location>
        <begin position="151"/>
        <end position="176"/>
    </location>
</feature>
<proteinExistence type="predicted"/>
<accession>A0A9X8R0L6</accession>
<evidence type="ECO:0000256" key="1">
    <source>
        <dbReference type="SAM" id="MobiDB-lite"/>
    </source>
</evidence>
<comment type="caution">
    <text evidence="2">The sequence shown here is derived from an EMBL/GenBank/DDBJ whole genome shotgun (WGS) entry which is preliminary data.</text>
</comment>
<evidence type="ECO:0000313" key="3">
    <source>
        <dbReference type="Proteomes" id="UP000184388"/>
    </source>
</evidence>
<dbReference type="AlphaFoldDB" id="A0A9X8R0L6"/>
<gene>
    <name evidence="2" type="ORF">SAMN05216268_1741</name>
</gene>
<sequence>EPRHLSQQPRGPARFAHRPITRSVATLKMLSGFKSRNRFSEYPATGAMIYFGSGGGHMGIVERYDATYAYTIEGNTSDSGSAEGDGVYRKRRVRRDAYVYGYPAYAEGIDSADPAWATSKPASPEPTKPPANPAPARPWVWASVGQDDSRTTPAASRSSRTPSRRSSPPPYGRTSTARTGDRVP</sequence>
<reference evidence="3" key="1">
    <citation type="submission" date="2016-11" db="EMBL/GenBank/DDBJ databases">
        <authorList>
            <person name="Jaros S."/>
            <person name="Januszkiewicz K."/>
            <person name="Wedrychowicz H."/>
        </authorList>
    </citation>
    <scope>NUCLEOTIDE SEQUENCE [LARGE SCALE GENOMIC DNA]</scope>
    <source>
        <strain evidence="3">CGMCC 4.3555</strain>
    </source>
</reference>
<evidence type="ECO:0008006" key="4">
    <source>
        <dbReference type="Google" id="ProtNLM"/>
    </source>
</evidence>
<dbReference type="Proteomes" id="UP000184388">
    <property type="component" value="Unassembled WGS sequence"/>
</dbReference>
<dbReference type="EMBL" id="FRBK01000074">
    <property type="protein sequence ID" value="SHN36449.1"/>
    <property type="molecule type" value="Genomic_DNA"/>
</dbReference>